<feature type="compositionally biased region" description="Polar residues" evidence="1">
    <location>
        <begin position="145"/>
        <end position="164"/>
    </location>
</feature>
<comment type="caution">
    <text evidence="2">The sequence shown here is derived from an EMBL/GenBank/DDBJ whole genome shotgun (WGS) entry which is preliminary data.</text>
</comment>
<organism evidence="2 3">
    <name type="scientific">Roridomyces roridus</name>
    <dbReference type="NCBI Taxonomy" id="1738132"/>
    <lineage>
        <taxon>Eukaryota</taxon>
        <taxon>Fungi</taxon>
        <taxon>Dikarya</taxon>
        <taxon>Basidiomycota</taxon>
        <taxon>Agaricomycotina</taxon>
        <taxon>Agaricomycetes</taxon>
        <taxon>Agaricomycetidae</taxon>
        <taxon>Agaricales</taxon>
        <taxon>Marasmiineae</taxon>
        <taxon>Mycenaceae</taxon>
        <taxon>Roridomyces</taxon>
    </lineage>
</organism>
<evidence type="ECO:0000256" key="1">
    <source>
        <dbReference type="SAM" id="MobiDB-lite"/>
    </source>
</evidence>
<evidence type="ECO:0000313" key="2">
    <source>
        <dbReference type="EMBL" id="KAJ7615914.1"/>
    </source>
</evidence>
<name>A0AAD7FEN9_9AGAR</name>
<dbReference type="Proteomes" id="UP001221142">
    <property type="component" value="Unassembled WGS sequence"/>
</dbReference>
<gene>
    <name evidence="2" type="ORF">FB45DRAFT_1008147</name>
</gene>
<accession>A0AAD7FEN9</accession>
<evidence type="ECO:0000313" key="3">
    <source>
        <dbReference type="Proteomes" id="UP001221142"/>
    </source>
</evidence>
<sequence>MAMEAQLQKRIPEAGPKPAGVSSSGSGWKAAVLWRQSTLEEEPLWKYMVVVKTKKRRYLSVRIRSDKIRNIQHDRTRCHESNGGKDGACQPGWYSVGERYPVAEVPDPRLTGIPDKDDRTEDDRNSGTKDSKEGQKVGGGRWSPTGDTTKTQGDQVPYTTSRGNNPDETREDKRRARKRARGRARSSQGQIDQER</sequence>
<feature type="region of interest" description="Disordered" evidence="1">
    <location>
        <begin position="1"/>
        <end position="26"/>
    </location>
</feature>
<proteinExistence type="predicted"/>
<feature type="compositionally biased region" description="Basic and acidic residues" evidence="1">
    <location>
        <begin position="165"/>
        <end position="174"/>
    </location>
</feature>
<keyword evidence="3" id="KW-1185">Reference proteome</keyword>
<dbReference type="AlphaFoldDB" id="A0AAD7FEN9"/>
<feature type="compositionally biased region" description="Low complexity" evidence="1">
    <location>
        <begin position="185"/>
        <end position="195"/>
    </location>
</feature>
<reference evidence="2" key="1">
    <citation type="submission" date="2023-03" db="EMBL/GenBank/DDBJ databases">
        <title>Massive genome expansion in bonnet fungi (Mycena s.s.) driven by repeated elements and novel gene families across ecological guilds.</title>
        <authorList>
            <consortium name="Lawrence Berkeley National Laboratory"/>
            <person name="Harder C.B."/>
            <person name="Miyauchi S."/>
            <person name="Viragh M."/>
            <person name="Kuo A."/>
            <person name="Thoen E."/>
            <person name="Andreopoulos B."/>
            <person name="Lu D."/>
            <person name="Skrede I."/>
            <person name="Drula E."/>
            <person name="Henrissat B."/>
            <person name="Morin E."/>
            <person name="Kohler A."/>
            <person name="Barry K."/>
            <person name="LaButti K."/>
            <person name="Morin E."/>
            <person name="Salamov A."/>
            <person name="Lipzen A."/>
            <person name="Mereny Z."/>
            <person name="Hegedus B."/>
            <person name="Baldrian P."/>
            <person name="Stursova M."/>
            <person name="Weitz H."/>
            <person name="Taylor A."/>
            <person name="Grigoriev I.V."/>
            <person name="Nagy L.G."/>
            <person name="Martin F."/>
            <person name="Kauserud H."/>
        </authorList>
    </citation>
    <scope>NUCLEOTIDE SEQUENCE</scope>
    <source>
        <strain evidence="2">9284</strain>
    </source>
</reference>
<feature type="compositionally biased region" description="Basic and acidic residues" evidence="1">
    <location>
        <begin position="114"/>
        <end position="135"/>
    </location>
</feature>
<protein>
    <submittedName>
        <fullName evidence="2">Uncharacterized protein</fullName>
    </submittedName>
</protein>
<feature type="compositionally biased region" description="Basic residues" evidence="1">
    <location>
        <begin position="175"/>
        <end position="184"/>
    </location>
</feature>
<feature type="region of interest" description="Disordered" evidence="1">
    <location>
        <begin position="99"/>
        <end position="195"/>
    </location>
</feature>
<dbReference type="EMBL" id="JARKIF010000023">
    <property type="protein sequence ID" value="KAJ7615914.1"/>
    <property type="molecule type" value="Genomic_DNA"/>
</dbReference>